<name>A0A085LLA5_9BILA</name>
<sequence>MSVILKGALSPAGAAASQGALEDRVAPDRRRLIMLTSASVGTKTPIDRELVVIQGRINALISPSDLMEPTLT</sequence>
<dbReference type="EMBL" id="KL363431">
    <property type="protein sequence ID" value="KFD45751.1"/>
    <property type="molecule type" value="Genomic_DNA"/>
</dbReference>
<evidence type="ECO:0000313" key="4">
    <source>
        <dbReference type="Proteomes" id="UP000030764"/>
    </source>
</evidence>
<proteinExistence type="predicted"/>
<organism evidence="2 4">
    <name type="scientific">Trichuris suis</name>
    <name type="common">pig whipworm</name>
    <dbReference type="NCBI Taxonomy" id="68888"/>
    <lineage>
        <taxon>Eukaryota</taxon>
        <taxon>Metazoa</taxon>
        <taxon>Ecdysozoa</taxon>
        <taxon>Nematoda</taxon>
        <taxon>Enoplea</taxon>
        <taxon>Dorylaimia</taxon>
        <taxon>Trichinellida</taxon>
        <taxon>Trichuridae</taxon>
        <taxon>Trichuris</taxon>
    </lineage>
</organism>
<dbReference type="Proteomes" id="UP000030764">
    <property type="component" value="Unassembled WGS sequence"/>
</dbReference>
<feature type="non-terminal residue" evidence="2">
    <location>
        <position position="72"/>
    </location>
</feature>
<feature type="region of interest" description="Disordered" evidence="1">
    <location>
        <begin position="1"/>
        <end position="21"/>
    </location>
</feature>
<dbReference type="EMBL" id="KL367495">
    <property type="protein sequence ID" value="KFD69487.1"/>
    <property type="molecule type" value="Genomic_DNA"/>
</dbReference>
<reference evidence="2 4" key="1">
    <citation type="journal article" date="2014" name="Nat. Genet.">
        <title>Genome and transcriptome of the porcine whipworm Trichuris suis.</title>
        <authorList>
            <person name="Jex A.R."/>
            <person name="Nejsum P."/>
            <person name="Schwarz E.M."/>
            <person name="Hu L."/>
            <person name="Young N.D."/>
            <person name="Hall R.S."/>
            <person name="Korhonen P.K."/>
            <person name="Liao S."/>
            <person name="Thamsborg S."/>
            <person name="Xia J."/>
            <person name="Xu P."/>
            <person name="Wang S."/>
            <person name="Scheerlinck J.P."/>
            <person name="Hofmann A."/>
            <person name="Sternberg P.W."/>
            <person name="Wang J."/>
            <person name="Gasser R.B."/>
        </authorList>
    </citation>
    <scope>NUCLEOTIDE SEQUENCE [LARGE SCALE GENOMIC DNA]</scope>
    <source>
        <strain evidence="3">DCEP-RM93F</strain>
        <strain evidence="2">DCEP-RM93M</strain>
    </source>
</reference>
<evidence type="ECO:0000256" key="1">
    <source>
        <dbReference type="SAM" id="MobiDB-lite"/>
    </source>
</evidence>
<protein>
    <submittedName>
        <fullName evidence="2">Uncharacterized protein</fullName>
    </submittedName>
</protein>
<evidence type="ECO:0000313" key="3">
    <source>
        <dbReference type="EMBL" id="KFD69487.1"/>
    </source>
</evidence>
<dbReference type="AlphaFoldDB" id="A0A085LLA5"/>
<dbReference type="Proteomes" id="UP000030758">
    <property type="component" value="Unassembled WGS sequence"/>
</dbReference>
<accession>A0A085LLA5</accession>
<evidence type="ECO:0000313" key="2">
    <source>
        <dbReference type="EMBL" id="KFD45751.1"/>
    </source>
</evidence>
<keyword evidence="4" id="KW-1185">Reference proteome</keyword>
<gene>
    <name evidence="2" type="ORF">M513_13357</name>
    <name evidence="3" type="ORF">M514_13357</name>
</gene>